<dbReference type="AlphaFoldDB" id="A0ABD2JUT2"/>
<dbReference type="InterPro" id="IPR008974">
    <property type="entry name" value="TRAF-like"/>
</dbReference>
<sequence>MDNSVTVSKCTVRLNFLPFPFSEFIFCNRSIIILTRLSTDVLTTKEVDSIYQHYSHQKLSDLPGLFPLKFPTQQRYKYEDKIEIEIEKLSEFALKKVGSYRLSDAVDIGGFSWKILAKNNEKWLGFLLYNDCHKNADCKSSATLRIVSQKNGTEDLIGRFKDRIFDKERNNWGFNYFISFAELLDPSKGFYNKDEDKVTLAIDVIMDEPTMKKCVSDSDKSNGTISMEIENLSEFVREVIFSERNSELMYIKGI</sequence>
<dbReference type="EMBL" id="JBICCN010000109">
    <property type="protein sequence ID" value="KAL3093503.1"/>
    <property type="molecule type" value="Genomic_DNA"/>
</dbReference>
<evidence type="ECO:0000259" key="1">
    <source>
        <dbReference type="PROSITE" id="PS50144"/>
    </source>
</evidence>
<dbReference type="Gene3D" id="2.60.210.10">
    <property type="entry name" value="Apoptosis, Tumor Necrosis Factor Receptor Associated Protein 2, Chain A"/>
    <property type="match status" value="1"/>
</dbReference>
<dbReference type="Pfam" id="PF22486">
    <property type="entry name" value="MATH_2"/>
    <property type="match status" value="1"/>
</dbReference>
<evidence type="ECO:0000313" key="5">
    <source>
        <dbReference type="Proteomes" id="UP001620645"/>
    </source>
</evidence>
<evidence type="ECO:0000313" key="2">
    <source>
        <dbReference type="EMBL" id="KAL3093503.1"/>
    </source>
</evidence>
<feature type="domain" description="MATH" evidence="1">
    <location>
        <begin position="79"/>
        <end position="202"/>
    </location>
</feature>
<dbReference type="SUPFAM" id="SSF49599">
    <property type="entry name" value="TRAF domain-like"/>
    <property type="match status" value="1"/>
</dbReference>
<evidence type="ECO:0000313" key="4">
    <source>
        <dbReference type="EMBL" id="KAL3096535.1"/>
    </source>
</evidence>
<name>A0ABD2JUT2_HETSC</name>
<keyword evidence="5" id="KW-1185">Reference proteome</keyword>
<dbReference type="Proteomes" id="UP001620645">
    <property type="component" value="Unassembled WGS sequence"/>
</dbReference>
<gene>
    <name evidence="3" type="ORF">niasHS_004297</name>
    <name evidence="4" type="ORF">niasHS_004316</name>
    <name evidence="2" type="ORF">niasHS_004689</name>
</gene>
<evidence type="ECO:0000313" key="3">
    <source>
        <dbReference type="EMBL" id="KAL3094395.1"/>
    </source>
</evidence>
<comment type="caution">
    <text evidence="3">The sequence shown here is derived from an EMBL/GenBank/DDBJ whole genome shotgun (WGS) entry which is preliminary data.</text>
</comment>
<reference evidence="3 5" key="1">
    <citation type="submission" date="2024-10" db="EMBL/GenBank/DDBJ databases">
        <authorList>
            <person name="Kim D."/>
        </authorList>
    </citation>
    <scope>NUCLEOTIDE SEQUENCE [LARGE SCALE GENOMIC DNA]</scope>
    <source>
        <strain evidence="3">Taebaek</strain>
    </source>
</reference>
<dbReference type="InterPro" id="IPR002083">
    <property type="entry name" value="MATH/TRAF_dom"/>
</dbReference>
<accession>A0ABD2JUT2</accession>
<dbReference type="EMBL" id="JBICCN010000091">
    <property type="protein sequence ID" value="KAL3094395.1"/>
    <property type="molecule type" value="Genomic_DNA"/>
</dbReference>
<protein>
    <recommendedName>
        <fullName evidence="1">MATH domain-containing protein</fullName>
    </recommendedName>
</protein>
<proteinExistence type="predicted"/>
<dbReference type="PROSITE" id="PS50144">
    <property type="entry name" value="MATH"/>
    <property type="match status" value="1"/>
</dbReference>
<dbReference type="EMBL" id="JBICCN010000065">
    <property type="protein sequence ID" value="KAL3096535.1"/>
    <property type="molecule type" value="Genomic_DNA"/>
</dbReference>
<organism evidence="3 5">
    <name type="scientific">Heterodera schachtii</name>
    <name type="common">Sugarbeet cyst nematode worm</name>
    <name type="synonym">Tylenchus schachtii</name>
    <dbReference type="NCBI Taxonomy" id="97005"/>
    <lineage>
        <taxon>Eukaryota</taxon>
        <taxon>Metazoa</taxon>
        <taxon>Ecdysozoa</taxon>
        <taxon>Nematoda</taxon>
        <taxon>Chromadorea</taxon>
        <taxon>Rhabditida</taxon>
        <taxon>Tylenchina</taxon>
        <taxon>Tylenchomorpha</taxon>
        <taxon>Tylenchoidea</taxon>
        <taxon>Heteroderidae</taxon>
        <taxon>Heteroderinae</taxon>
        <taxon>Heterodera</taxon>
    </lineage>
</organism>